<evidence type="ECO:0000313" key="2">
    <source>
        <dbReference type="EMBL" id="WPA92126.1"/>
    </source>
</evidence>
<accession>A0ABZ0N161</accession>
<organism evidence="2 3">
    <name type="scientific">Providencia zhijiangensis</name>
    <dbReference type="NCBI Taxonomy" id="3053982"/>
    <lineage>
        <taxon>Bacteria</taxon>
        <taxon>Pseudomonadati</taxon>
        <taxon>Pseudomonadota</taxon>
        <taxon>Gammaproteobacteria</taxon>
        <taxon>Enterobacterales</taxon>
        <taxon>Morganellaceae</taxon>
        <taxon>Providencia</taxon>
    </lineage>
</organism>
<dbReference type="EMBL" id="CP135990">
    <property type="protein sequence ID" value="WPA92126.1"/>
    <property type="molecule type" value="Genomic_DNA"/>
</dbReference>
<dbReference type="EC" id="2.4.-.-" evidence="2"/>
<keyword evidence="2" id="KW-0328">Glycosyltransferase</keyword>
<reference evidence="2 3" key="1">
    <citation type="submission" date="2023-09" db="EMBL/GenBank/DDBJ databases">
        <title>Genomic Revisitation and Reclassification of the Genus Providencia.</title>
        <authorList>
            <person name="Dong X."/>
        </authorList>
    </citation>
    <scope>NUCLEOTIDE SEQUENCE [LARGE SCALE GENOMIC DNA]</scope>
    <source>
        <strain evidence="2 3">D4759</strain>
    </source>
</reference>
<dbReference type="Gene3D" id="3.40.50.2000">
    <property type="entry name" value="Glycogen Phosphorylase B"/>
    <property type="match status" value="2"/>
</dbReference>
<gene>
    <name evidence="2" type="ORF">QS795_017040</name>
</gene>
<dbReference type="GO" id="GO:0016757">
    <property type="term" value="F:glycosyltransferase activity"/>
    <property type="evidence" value="ECO:0007669"/>
    <property type="project" value="UniProtKB-KW"/>
</dbReference>
<dbReference type="Proteomes" id="UP001302443">
    <property type="component" value="Chromosome"/>
</dbReference>
<evidence type="ECO:0000313" key="3">
    <source>
        <dbReference type="Proteomes" id="UP001302443"/>
    </source>
</evidence>
<evidence type="ECO:0000259" key="1">
    <source>
        <dbReference type="Pfam" id="PF00534"/>
    </source>
</evidence>
<dbReference type="PANTHER" id="PTHR12526:SF630">
    <property type="entry name" value="GLYCOSYLTRANSFERASE"/>
    <property type="match status" value="1"/>
</dbReference>
<proteinExistence type="predicted"/>
<dbReference type="SUPFAM" id="SSF53756">
    <property type="entry name" value="UDP-Glycosyltransferase/glycogen phosphorylase"/>
    <property type="match status" value="1"/>
</dbReference>
<feature type="domain" description="Glycosyl transferase family 1" evidence="1">
    <location>
        <begin position="189"/>
        <end position="323"/>
    </location>
</feature>
<dbReference type="Pfam" id="PF00534">
    <property type="entry name" value="Glycos_transf_1"/>
    <property type="match status" value="1"/>
</dbReference>
<sequence>MNNFFPDANILIDSLTQGGAEKVAINVSKALDAKSVNNQIVSMCNIDFYQSDVKKVFLSTHNNVSPIKKIILLYKFFNESPATILSFSLDLSFYCVLLKKLGLIKNKIICRFINNPTKEVSTGKFSRIKKRLLFFVLKKSDVILCQSDSMLETLLLKFNFPKERLVRIYNPVYKASNLTCKIRNDNILRLLFVGRLSKQKNLQHIILIANELKLRDIKFIFTIIGDGEEKEMLKNLISINDLSRNVILLGSKNNIAKYYLWADATILTSHYEGLPNVLLESISHGTPCVSYNCKSGPTEIIKEGVNGFIIPIYDYKLLAQTLNIKTLRKLKSNSLYNSIADFHVNTVIECYISLIKKV</sequence>
<protein>
    <submittedName>
        <fullName evidence="2">Glycosyltransferase</fullName>
        <ecNumber evidence="2">2.4.-.-</ecNumber>
    </submittedName>
</protein>
<dbReference type="InterPro" id="IPR001296">
    <property type="entry name" value="Glyco_trans_1"/>
</dbReference>
<dbReference type="CDD" id="cd03811">
    <property type="entry name" value="GT4_GT28_WabH-like"/>
    <property type="match status" value="1"/>
</dbReference>
<dbReference type="PANTHER" id="PTHR12526">
    <property type="entry name" value="GLYCOSYLTRANSFERASE"/>
    <property type="match status" value="1"/>
</dbReference>
<keyword evidence="3" id="KW-1185">Reference proteome</keyword>
<name>A0ABZ0N161_9GAMM</name>
<keyword evidence="2" id="KW-0808">Transferase</keyword>
<dbReference type="RefSeq" id="WP_318626663.1">
    <property type="nucleotide sequence ID" value="NZ_CP135990.1"/>
</dbReference>